<feature type="domain" description="CBS" evidence="12">
    <location>
        <begin position="285"/>
        <end position="342"/>
    </location>
</feature>
<dbReference type="PROSITE" id="PS51371">
    <property type="entry name" value="CBS"/>
    <property type="match status" value="1"/>
</dbReference>
<keyword evidence="3" id="KW-1003">Cell membrane</keyword>
<evidence type="ECO:0000256" key="8">
    <source>
        <dbReference type="ARBA" id="ARBA00023136"/>
    </source>
</evidence>
<dbReference type="HOGENOM" id="CLU_015237_4_0_9"/>
<dbReference type="SUPFAM" id="SSF54631">
    <property type="entry name" value="CBS-domain pair"/>
    <property type="match status" value="1"/>
</dbReference>
<feature type="transmembrane region" description="Helical" evidence="11">
    <location>
        <begin position="12"/>
        <end position="32"/>
    </location>
</feature>
<organism evidence="14 15">
    <name type="scientific">Paenibacillus borealis</name>
    <dbReference type="NCBI Taxonomy" id="160799"/>
    <lineage>
        <taxon>Bacteria</taxon>
        <taxon>Bacillati</taxon>
        <taxon>Bacillota</taxon>
        <taxon>Bacilli</taxon>
        <taxon>Bacillales</taxon>
        <taxon>Paenibacillaceae</taxon>
        <taxon>Paenibacillus</taxon>
    </lineage>
</organism>
<evidence type="ECO:0000256" key="9">
    <source>
        <dbReference type="PROSITE-ProRule" id="PRU00703"/>
    </source>
</evidence>
<evidence type="ECO:0000256" key="2">
    <source>
        <dbReference type="ARBA" id="ARBA00006337"/>
    </source>
</evidence>
<dbReference type="RefSeq" id="WP_042214343.1">
    <property type="nucleotide sequence ID" value="NZ_CP009285.1"/>
</dbReference>
<accession>A0A089MR40</accession>
<evidence type="ECO:0000256" key="3">
    <source>
        <dbReference type="ARBA" id="ARBA00022475"/>
    </source>
</evidence>
<evidence type="ECO:0000313" key="15">
    <source>
        <dbReference type="Proteomes" id="UP000029518"/>
    </source>
</evidence>
<evidence type="ECO:0000256" key="4">
    <source>
        <dbReference type="ARBA" id="ARBA00022692"/>
    </source>
</evidence>
<dbReference type="InterPro" id="IPR016169">
    <property type="entry name" value="FAD-bd_PCMH_sub2"/>
</dbReference>
<dbReference type="CDD" id="cd04590">
    <property type="entry name" value="CBS_pair_CorC_HlyC_assoc"/>
    <property type="match status" value="1"/>
</dbReference>
<reference evidence="14" key="1">
    <citation type="submission" date="2014-08" db="EMBL/GenBank/DDBJ databases">
        <title>Comparative genomics of the Paenibacillus odorifer group.</title>
        <authorList>
            <person name="den Bakker H.C."/>
            <person name="Tsai Y.-C.Y.-C."/>
            <person name="Martin N."/>
            <person name="Korlach J."/>
            <person name="Wiedmann M."/>
        </authorList>
    </citation>
    <scope>NUCLEOTIDE SEQUENCE [LARGE SCALE GENOMIC DNA]</scope>
    <source>
        <strain evidence="14">DSM 13188</strain>
    </source>
</reference>
<evidence type="ECO:0000259" key="13">
    <source>
        <dbReference type="PROSITE" id="PS51846"/>
    </source>
</evidence>
<dbReference type="Gene3D" id="3.30.465.10">
    <property type="match status" value="1"/>
</dbReference>
<keyword evidence="8 10" id="KW-0472">Membrane</keyword>
<feature type="transmembrane region" description="Helical" evidence="11">
    <location>
        <begin position="102"/>
        <end position="126"/>
    </location>
</feature>
<name>A0A089MR40_PAEBO</name>
<evidence type="ECO:0000256" key="7">
    <source>
        <dbReference type="ARBA" id="ARBA00023122"/>
    </source>
</evidence>
<dbReference type="Pfam" id="PF01595">
    <property type="entry name" value="CNNM"/>
    <property type="match status" value="1"/>
</dbReference>
<dbReference type="InterPro" id="IPR000644">
    <property type="entry name" value="CBS_dom"/>
</dbReference>
<dbReference type="InterPro" id="IPR044751">
    <property type="entry name" value="Ion_transp-like_CBS"/>
</dbReference>
<dbReference type="InterPro" id="IPR051676">
    <property type="entry name" value="UPF0053_domain"/>
</dbReference>
<dbReference type="InterPro" id="IPR005170">
    <property type="entry name" value="Transptr-assoc_dom"/>
</dbReference>
<evidence type="ECO:0000256" key="10">
    <source>
        <dbReference type="PROSITE-ProRule" id="PRU01193"/>
    </source>
</evidence>
<evidence type="ECO:0000256" key="5">
    <source>
        <dbReference type="ARBA" id="ARBA00022737"/>
    </source>
</evidence>
<proteinExistence type="inferred from homology"/>
<dbReference type="GO" id="GO:0005886">
    <property type="term" value="C:plasma membrane"/>
    <property type="evidence" value="ECO:0007669"/>
    <property type="project" value="UniProtKB-SubCell"/>
</dbReference>
<dbReference type="Proteomes" id="UP000029518">
    <property type="component" value="Chromosome"/>
</dbReference>
<dbReference type="PROSITE" id="PS51846">
    <property type="entry name" value="CNNM"/>
    <property type="match status" value="1"/>
</dbReference>
<dbReference type="Pfam" id="PF03471">
    <property type="entry name" value="CorC_HlyC"/>
    <property type="match status" value="1"/>
</dbReference>
<dbReference type="SMART" id="SM01091">
    <property type="entry name" value="CorC_HlyC"/>
    <property type="match status" value="1"/>
</dbReference>
<dbReference type="Gene3D" id="3.10.580.10">
    <property type="entry name" value="CBS-domain"/>
    <property type="match status" value="1"/>
</dbReference>
<dbReference type="OrthoDB" id="9798188at2"/>
<comment type="similarity">
    <text evidence="2">Belongs to the UPF0053 family.</text>
</comment>
<protein>
    <submittedName>
        <fullName evidence="14">Membrane protein</fullName>
    </submittedName>
</protein>
<dbReference type="InterPro" id="IPR046342">
    <property type="entry name" value="CBS_dom_sf"/>
</dbReference>
<dbReference type="Pfam" id="PF00571">
    <property type="entry name" value="CBS"/>
    <property type="match status" value="2"/>
</dbReference>
<dbReference type="InterPro" id="IPR036318">
    <property type="entry name" value="FAD-bd_PCMH-like_sf"/>
</dbReference>
<dbReference type="InterPro" id="IPR002550">
    <property type="entry name" value="CNNM"/>
</dbReference>
<dbReference type="AlphaFoldDB" id="A0A089MR40"/>
<dbReference type="PANTHER" id="PTHR43099">
    <property type="entry name" value="UPF0053 PROTEIN YRKA"/>
    <property type="match status" value="1"/>
</dbReference>
<dbReference type="FunFam" id="3.10.580.10:FF:000002">
    <property type="entry name" value="Magnesium/cobalt efflux protein CorC"/>
    <property type="match status" value="1"/>
</dbReference>
<dbReference type="EMBL" id="CP009285">
    <property type="protein sequence ID" value="AIQ58924.1"/>
    <property type="molecule type" value="Genomic_DNA"/>
</dbReference>
<keyword evidence="7 9" id="KW-0129">CBS domain</keyword>
<keyword evidence="4 10" id="KW-0812">Transmembrane</keyword>
<keyword evidence="5" id="KW-0677">Repeat</keyword>
<evidence type="ECO:0000256" key="6">
    <source>
        <dbReference type="ARBA" id="ARBA00022989"/>
    </source>
</evidence>
<gene>
    <name evidence="14" type="ORF">PBOR_19840</name>
</gene>
<keyword evidence="6 10" id="KW-1133">Transmembrane helix</keyword>
<evidence type="ECO:0000256" key="11">
    <source>
        <dbReference type="SAM" id="Phobius"/>
    </source>
</evidence>
<dbReference type="KEGG" id="pbd:PBOR_19840"/>
<evidence type="ECO:0000256" key="1">
    <source>
        <dbReference type="ARBA" id="ARBA00004651"/>
    </source>
</evidence>
<dbReference type="SUPFAM" id="SSF56176">
    <property type="entry name" value="FAD-binding/transporter-associated domain-like"/>
    <property type="match status" value="1"/>
</dbReference>
<dbReference type="GO" id="GO:0050660">
    <property type="term" value="F:flavin adenine dinucleotide binding"/>
    <property type="evidence" value="ECO:0007669"/>
    <property type="project" value="InterPro"/>
</dbReference>
<feature type="domain" description="CNNM transmembrane" evidence="13">
    <location>
        <begin position="3"/>
        <end position="206"/>
    </location>
</feature>
<evidence type="ECO:0000313" key="14">
    <source>
        <dbReference type="EMBL" id="AIQ58924.1"/>
    </source>
</evidence>
<evidence type="ECO:0000259" key="12">
    <source>
        <dbReference type="PROSITE" id="PS51371"/>
    </source>
</evidence>
<dbReference type="PANTHER" id="PTHR43099:SF2">
    <property type="entry name" value="UPF0053 PROTEIN YRKA"/>
    <property type="match status" value="1"/>
</dbReference>
<sequence length="438" mass="48767">MSDPLPGILNVGLIILIVLLNGFFVSVEYAMVKVRSGRIDSLIEEGSKRAPAARNIVHNLDGYLSACQLGITLASLALGWLGEPAIATIVGPLITNLGFGETTVFVVSLIIAFMFITVLHIVLGELAPKTIAVNKAEAVLLLAAGPMNVFYRIMYPFIWVVNGLARGLLRIFRLAPASELATAHTEEEIRILMQESNKSGLIDNTEMTLVDNIFEFADTMAREIMIPRTEMICLNTHLETDENLEIAFDGMRTRYPVCDGDKDHILGFIHIKDMIRDNAPKYNELIRPILTVPESIQISSLLKVMQRAKTQIAILIDEYGGTSGMVTLEDIMEEIVGEIQDEFDEERPGIEKLGEDEFSIDGLMLIEEINDTLGIHMETDDYDTIGGWLYSKLEVNPPQKGQTVEFDNHLFVVEETDNKRISRIKLLKVQFLTEEAGA</sequence>
<comment type="subcellular location">
    <subcellularLocation>
        <location evidence="1">Cell membrane</location>
        <topology evidence="1">Multi-pass membrane protein</topology>
    </subcellularLocation>
</comment>
<feature type="transmembrane region" description="Helical" evidence="11">
    <location>
        <begin position="138"/>
        <end position="161"/>
    </location>
</feature>
<keyword evidence="15" id="KW-1185">Reference proteome</keyword>